<accession>D9SSJ7</accession>
<dbReference type="eggNOG" id="COG3064">
    <property type="taxonomic scope" value="Bacteria"/>
</dbReference>
<keyword evidence="2" id="KW-1185">Reference proteome</keyword>
<proteinExistence type="predicted"/>
<organism evidence="1 2">
    <name type="scientific">Clostridium cellulovorans (strain ATCC 35296 / DSM 3052 / OCM 3 / 743B)</name>
    <dbReference type="NCBI Taxonomy" id="573061"/>
    <lineage>
        <taxon>Bacteria</taxon>
        <taxon>Bacillati</taxon>
        <taxon>Bacillota</taxon>
        <taxon>Clostridia</taxon>
        <taxon>Eubacteriales</taxon>
        <taxon>Clostridiaceae</taxon>
        <taxon>Clostridium</taxon>
    </lineage>
</organism>
<dbReference type="Proteomes" id="UP000002730">
    <property type="component" value="Chromosome"/>
</dbReference>
<dbReference type="HOGENOM" id="CLU_038913_3_0_9"/>
<dbReference type="KEGG" id="ccb:Clocel_0824"/>
<protein>
    <submittedName>
        <fullName evidence="1">Uncharacterized protein</fullName>
    </submittedName>
</protein>
<evidence type="ECO:0000313" key="1">
    <source>
        <dbReference type="EMBL" id="ADL50594.1"/>
    </source>
</evidence>
<name>D9SSJ7_CLOC7</name>
<evidence type="ECO:0000313" key="2">
    <source>
        <dbReference type="Proteomes" id="UP000002730"/>
    </source>
</evidence>
<dbReference type="AlphaFoldDB" id="D9SSJ7"/>
<reference evidence="1 2" key="1">
    <citation type="submission" date="2010-08" db="EMBL/GenBank/DDBJ databases">
        <title>Complete sequence of Clostridium cellulovorans 743B.</title>
        <authorList>
            <consortium name="US DOE Joint Genome Institute"/>
            <person name="Lucas S."/>
            <person name="Copeland A."/>
            <person name="Lapidus A."/>
            <person name="Cheng J.-F."/>
            <person name="Bruce D."/>
            <person name="Goodwin L."/>
            <person name="Pitluck S."/>
            <person name="Chertkov O."/>
            <person name="Detter J.C."/>
            <person name="Han C."/>
            <person name="Tapia R."/>
            <person name="Land M."/>
            <person name="Hauser L."/>
            <person name="Chang Y.-J."/>
            <person name="Jeffries C."/>
            <person name="Kyrpides N."/>
            <person name="Ivanova N."/>
            <person name="Mikhailova N."/>
            <person name="Hemme C.L."/>
            <person name="Woyke T."/>
        </authorList>
    </citation>
    <scope>NUCLEOTIDE SEQUENCE [LARGE SCALE GENOMIC DNA]</scope>
    <source>
        <strain evidence="2">ATCC 35296 / DSM 3052 / OCM 3 / 743B</strain>
    </source>
</reference>
<dbReference type="EMBL" id="CP002160">
    <property type="protein sequence ID" value="ADL50594.1"/>
    <property type="molecule type" value="Genomic_DNA"/>
</dbReference>
<dbReference type="STRING" id="573061.Clocel_0824"/>
<dbReference type="OrthoDB" id="9777694at2"/>
<sequence>MNFNYISGDERETLYNEVWTEPMVTVATRYGISDSVLRRNCRRLGIPLPTSGYWAKLKAGKSVTKTPLPQVYGIYKKYVHNYVIKFKTAMENFSDNELTSDEELNLFSEETVSFIKDKCSEIKVDAKLKNPHNLILEHKEGTLLRKKREKEFKQKSLNSKYYYDEDIKNKYVGGNSILPIQVSDSNINRAYRIINALINILDKMEGSIQLIKGYEKDVAMFVIMRTIFYFEVKEEKKKTKINEQTHETKNILVLSFRAEEWLYNHFIEDYQYKDIDNEPLELQLSSVIYHMFVIANRSSAIEELNNRRCKREEEEKERQRRLEQMRNGELKDIELLEQAALDWNKAEKIRRFINCMEKSLDKVNDEIEKAKIEKWIDWSRNKADWIDPLIAKKDDLLGQNKHIFDRINDGDI</sequence>
<dbReference type="RefSeq" id="WP_013291618.1">
    <property type="nucleotide sequence ID" value="NC_014393.1"/>
</dbReference>
<gene>
    <name evidence="1" type="ordered locus">Clocel_0824</name>
</gene>